<proteinExistence type="predicted"/>
<reference evidence="1 2" key="1">
    <citation type="submission" date="2024-06" db="EMBL/GenBank/DDBJ databases">
        <title>Pangenomics to understand the prophage dynamics in the radiating lineages of P. brasiliense.</title>
        <authorList>
            <person name="Pardeshi L.A."/>
            <person name="Van Duivenbode I."/>
            <person name="Jonkheer E.M."/>
            <person name="Pel M.J.C."/>
            <person name="Kupczok A."/>
            <person name="De Ridder D."/>
            <person name="Smit S."/>
            <person name="Van Der Lee T.J."/>
        </authorList>
    </citation>
    <scope>NUCLEOTIDE SEQUENCE [LARGE SCALE GENOMIC DNA]</scope>
    <source>
        <strain evidence="1 2">PD 8607</strain>
    </source>
</reference>
<evidence type="ECO:0000313" key="2">
    <source>
        <dbReference type="Proteomes" id="UP001463408"/>
    </source>
</evidence>
<protein>
    <recommendedName>
        <fullName evidence="3">Phage protein</fullName>
    </recommendedName>
</protein>
<gene>
    <name evidence="1" type="ORF">ABRQ07_20550</name>
</gene>
<organism evidence="1 2">
    <name type="scientific">Pectobacterium polonicum</name>
    <dbReference type="NCBI Taxonomy" id="2485124"/>
    <lineage>
        <taxon>Bacteria</taxon>
        <taxon>Pseudomonadati</taxon>
        <taxon>Pseudomonadota</taxon>
        <taxon>Gammaproteobacteria</taxon>
        <taxon>Enterobacterales</taxon>
        <taxon>Pectobacteriaceae</taxon>
        <taxon>Pectobacterium</taxon>
    </lineage>
</organism>
<name>A0ABV1PFL8_9GAMM</name>
<dbReference type="RefSeq" id="WP_273856545.1">
    <property type="nucleotide sequence ID" value="NZ_JAQRNC010000008.1"/>
</dbReference>
<evidence type="ECO:0000313" key="1">
    <source>
        <dbReference type="EMBL" id="MEQ9939963.1"/>
    </source>
</evidence>
<evidence type="ECO:0008006" key="3">
    <source>
        <dbReference type="Google" id="ProtNLM"/>
    </source>
</evidence>
<sequence length="109" mass="12549">MNVIPDNSIVVSDIATNTVKLRVKGSESVKTVEDLGFLVSGQFMVKTVKDEGEKLELIKYLVNFDAFFVFGYGCYPSEIMGFYKEQNVYTDKYKIISWSDPNHYRIEEK</sequence>
<dbReference type="Proteomes" id="UP001463408">
    <property type="component" value="Unassembled WGS sequence"/>
</dbReference>
<dbReference type="EMBL" id="JBEHEF010000031">
    <property type="protein sequence ID" value="MEQ9939963.1"/>
    <property type="molecule type" value="Genomic_DNA"/>
</dbReference>
<keyword evidence="2" id="KW-1185">Reference proteome</keyword>
<comment type="caution">
    <text evidence="1">The sequence shown here is derived from an EMBL/GenBank/DDBJ whole genome shotgun (WGS) entry which is preliminary data.</text>
</comment>
<accession>A0ABV1PFL8</accession>